<dbReference type="RefSeq" id="WP_278228217.1">
    <property type="nucleotide sequence ID" value="NZ_JAOWLV010000001.1"/>
</dbReference>
<reference evidence="1" key="2">
    <citation type="journal article" date="2023" name="Food Microbiol.">
        <title>Evaluation of the fermentation potential of lactic acid bacteria isolated from herbs, fruits and vegetables as starter cultures in nut-based milk alternatives.</title>
        <authorList>
            <person name="Huang W."/>
            <person name="Dong A."/>
            <person name="Pham H.T."/>
            <person name="Zhou C."/>
            <person name="Huo Z."/>
            <person name="Watjen A.P."/>
            <person name="Prakash S."/>
            <person name="Bang-Berthelsen C.H."/>
            <person name="Turner M.S."/>
        </authorList>
    </citation>
    <scope>NUCLEOTIDE SEQUENCE</scope>
    <source>
        <strain evidence="1">54</strain>
    </source>
</reference>
<evidence type="ECO:0000313" key="2">
    <source>
        <dbReference type="Proteomes" id="UP001152598"/>
    </source>
</evidence>
<evidence type="ECO:0000313" key="1">
    <source>
        <dbReference type="EMBL" id="MDG4975126.1"/>
    </source>
</evidence>
<reference evidence="1" key="1">
    <citation type="submission" date="2022-10" db="EMBL/GenBank/DDBJ databases">
        <authorList>
            <person name="Turner M.S."/>
            <person name="Huang W."/>
        </authorList>
    </citation>
    <scope>NUCLEOTIDE SEQUENCE</scope>
    <source>
        <strain evidence="1">54</strain>
    </source>
</reference>
<protein>
    <submittedName>
        <fullName evidence="1">Uncharacterized protein</fullName>
    </submittedName>
</protein>
<proteinExistence type="predicted"/>
<name>A0AAP3YY05_9LACT</name>
<organism evidence="1 2">
    <name type="scientific">Lactococcus lactis</name>
    <dbReference type="NCBI Taxonomy" id="1358"/>
    <lineage>
        <taxon>Bacteria</taxon>
        <taxon>Bacillati</taxon>
        <taxon>Bacillota</taxon>
        <taxon>Bacilli</taxon>
        <taxon>Lactobacillales</taxon>
        <taxon>Streptococcaceae</taxon>
        <taxon>Lactococcus</taxon>
    </lineage>
</organism>
<sequence>MYKIKIVDFDSKTNVKQATLRDVKWESGKVGRKSLIYESNILEIFGSSIIKVKEAFDNNGVSFYEPAQNTPDVERDESDKQGPEFFVEIGNNQVFQYTQFYDISRLEEMISKYDYKLNELIHEKLAIYLIHNELDFMIKYPNLWRKIQESFNAPMIFIFLTVGSESKMLHHFETGNLMALSYEYIIMLWKSWNIETLTLEWLYEAIRFNIMI</sequence>
<gene>
    <name evidence="1" type="ORF">OGZ50_00025</name>
</gene>
<dbReference type="AlphaFoldDB" id="A0AAP3YY05"/>
<accession>A0AAP3YY05</accession>
<dbReference type="Proteomes" id="UP001152598">
    <property type="component" value="Unassembled WGS sequence"/>
</dbReference>
<comment type="caution">
    <text evidence="1">The sequence shown here is derived from an EMBL/GenBank/DDBJ whole genome shotgun (WGS) entry which is preliminary data.</text>
</comment>
<dbReference type="EMBL" id="JAOWLV010000001">
    <property type="protein sequence ID" value="MDG4975126.1"/>
    <property type="molecule type" value="Genomic_DNA"/>
</dbReference>